<dbReference type="AlphaFoldDB" id="A0A4U1FEY2"/>
<dbReference type="FunFam" id="2.60.120.260:FF:000100">
    <property type="entry name" value="von Willebrand factor D and EGF domain-containing protein"/>
    <property type="match status" value="1"/>
</dbReference>
<evidence type="ECO:0000256" key="2">
    <source>
        <dbReference type="SAM" id="SignalP"/>
    </source>
</evidence>
<dbReference type="Gene3D" id="2.60.120.260">
    <property type="entry name" value="Galactose-binding domain-like"/>
    <property type="match status" value="1"/>
</dbReference>
<keyword evidence="2" id="KW-0732">Signal</keyword>
<evidence type="ECO:0000256" key="1">
    <source>
        <dbReference type="SAM" id="MobiDB-lite"/>
    </source>
</evidence>
<accession>A0A4U1FEY2</accession>
<feature type="compositionally biased region" description="Polar residues" evidence="1">
    <location>
        <begin position="193"/>
        <end position="202"/>
    </location>
</feature>
<feature type="region of interest" description="Disordered" evidence="1">
    <location>
        <begin position="168"/>
        <end position="202"/>
    </location>
</feature>
<dbReference type="InterPro" id="IPR058727">
    <property type="entry name" value="Helical_Vwde"/>
</dbReference>
<organism evidence="4 5">
    <name type="scientific">Monodon monoceros</name>
    <name type="common">Narwhal</name>
    <name type="synonym">Ceratodon monodon</name>
    <dbReference type="NCBI Taxonomy" id="40151"/>
    <lineage>
        <taxon>Eukaryota</taxon>
        <taxon>Metazoa</taxon>
        <taxon>Chordata</taxon>
        <taxon>Craniata</taxon>
        <taxon>Vertebrata</taxon>
        <taxon>Euteleostomi</taxon>
        <taxon>Mammalia</taxon>
        <taxon>Eutheria</taxon>
        <taxon>Laurasiatheria</taxon>
        <taxon>Artiodactyla</taxon>
        <taxon>Whippomorpha</taxon>
        <taxon>Cetacea</taxon>
        <taxon>Odontoceti</taxon>
        <taxon>Monodontidae</taxon>
        <taxon>Monodon</taxon>
    </lineage>
</organism>
<feature type="compositionally biased region" description="Basic and acidic residues" evidence="1">
    <location>
        <begin position="174"/>
        <end position="192"/>
    </location>
</feature>
<evidence type="ECO:0000313" key="4">
    <source>
        <dbReference type="EMBL" id="TKC48288.1"/>
    </source>
</evidence>
<name>A0A4U1FEY2_MONMO</name>
<feature type="signal peptide" evidence="2">
    <location>
        <begin position="1"/>
        <end position="20"/>
    </location>
</feature>
<proteinExistence type="predicted"/>
<evidence type="ECO:0000259" key="3">
    <source>
        <dbReference type="Pfam" id="PF26129"/>
    </source>
</evidence>
<sequence>MLDGVRVLTLALMLLAAGKGRPAQECSPGRHQFLQSPYRSVHFDSLRLQQLAIQDLIYLLRCQPNVLRYQLTNVNYTCFFLRFYQEKACLTQCQFLCHHLENNPIVAAQWTLLHCIHLLIIWKLDVTSEYINSETPVRGINKHTSPEKNNLDFFPQEKKHVNRTNLDLNLQKHPGNEKQDASKTLDKGRHTQDQGNHSQETRTVLRMSTRSFSPCGPHHLATPNTAHQHYECTVLPFLGVIEMCFKDVLLKDDLSWAEAGVALLENECEKRILEEGKYNREEYSKSIKDIFLSLKFPNLCSGHGQCMEWGCACSPGFSSYDYSDSHNKVPEIIELENAGLCNIQKYNCMMVRVFGQGFKESPSIKCEVTKLKRSAVFFFKAFVTVLVRLNINLQQLSTEHSLIDASSIHSSATMKKFLDTIDISHFSLKSVTTRMNHSKKAISHQISDFEHVDHTPSTNLSLEELEVPTNNRSSLSINLNSSHGEPFVGIHVEKTGSVLPQTYVNVNLVTLVLTAKPLYVILIAETMENVLSLTFVNAPQDMVELPVMKFVTGTVKMKANALHQMFASASLAGMDPPVAQLCVTRFASMVVPVISQTLASVQMDSLVHSVRMLSVTLPVRMVGHCMRNNVSVIPYALMEDSAWDQVFALVFLAGQGNSATHLSAFRNVKMVQAAVKSVFMEADAYSPTYVLAALDILESNQIILIPINVASETASGTILRKEEQKMKLAEFCLQMVLDPQFPGNTQEVQNDHLENGLQSHESYHKIKTNCSEFSSEAKLDR</sequence>
<comment type="caution">
    <text evidence="4">The sequence shown here is derived from an EMBL/GenBank/DDBJ whole genome shotgun (WGS) entry which is preliminary data.</text>
</comment>
<evidence type="ECO:0000313" key="5">
    <source>
        <dbReference type="Proteomes" id="UP000308365"/>
    </source>
</evidence>
<dbReference type="Proteomes" id="UP000308365">
    <property type="component" value="Unassembled WGS sequence"/>
</dbReference>
<feature type="domain" description="Vwde helical" evidence="3">
    <location>
        <begin position="240"/>
        <end position="286"/>
    </location>
</feature>
<protein>
    <recommendedName>
        <fullName evidence="3">Vwde helical domain-containing protein</fullName>
    </recommendedName>
</protein>
<reference evidence="5" key="1">
    <citation type="journal article" date="2019" name="IScience">
        <title>Narwhal Genome Reveals Long-Term Low Genetic Diversity despite Current Large Abundance Size.</title>
        <authorList>
            <person name="Westbury M.V."/>
            <person name="Petersen B."/>
            <person name="Garde E."/>
            <person name="Heide-Jorgensen M.P."/>
            <person name="Lorenzen E.D."/>
        </authorList>
    </citation>
    <scope>NUCLEOTIDE SEQUENCE [LARGE SCALE GENOMIC DNA]</scope>
</reference>
<feature type="chain" id="PRO_5020389087" description="Vwde helical domain-containing protein" evidence="2">
    <location>
        <begin position="21"/>
        <end position="781"/>
    </location>
</feature>
<gene>
    <name evidence="4" type="ORF">EI555_013805</name>
</gene>
<dbReference type="EMBL" id="RWIC01000168">
    <property type="protein sequence ID" value="TKC48288.1"/>
    <property type="molecule type" value="Genomic_DNA"/>
</dbReference>
<dbReference type="Pfam" id="PF26129">
    <property type="entry name" value="Vwde"/>
    <property type="match status" value="1"/>
</dbReference>